<reference evidence="2" key="1">
    <citation type="submission" date="2023-03" db="EMBL/GenBank/DDBJ databases">
        <title>Andean soil-derived lignocellulolytic bacterial consortium as a source of novel taxa and putative plastic-active enzymes.</title>
        <authorList>
            <person name="Diaz-Garcia L."/>
            <person name="Chuvochina M."/>
            <person name="Feuerriegel G."/>
            <person name="Bunk B."/>
            <person name="Sproer C."/>
            <person name="Streit W.R."/>
            <person name="Rodriguez L.M."/>
            <person name="Overmann J."/>
            <person name="Jimenez D.J."/>
        </authorList>
    </citation>
    <scope>NUCLEOTIDE SEQUENCE</scope>
    <source>
        <strain evidence="2">MAG 26</strain>
    </source>
</reference>
<organism evidence="2 3">
    <name type="scientific">Candidatus Andeanibacterium colombiense</name>
    <dbReference type="NCBI Taxonomy" id="3121345"/>
    <lineage>
        <taxon>Bacteria</taxon>
        <taxon>Pseudomonadati</taxon>
        <taxon>Pseudomonadota</taxon>
        <taxon>Alphaproteobacteria</taxon>
        <taxon>Sphingomonadales</taxon>
        <taxon>Sphingomonadaceae</taxon>
        <taxon>Candidatus Andeanibacterium</taxon>
    </lineage>
</organism>
<evidence type="ECO:0000313" key="3">
    <source>
        <dbReference type="Proteomes" id="UP001218362"/>
    </source>
</evidence>
<gene>
    <name evidence="2" type="ORF">P0Y56_04690</name>
</gene>
<dbReference type="AlphaFoldDB" id="A0AAJ5X4I8"/>
<protein>
    <submittedName>
        <fullName evidence="2">DUF2490 domain-containing protein</fullName>
    </submittedName>
</protein>
<dbReference type="Pfam" id="PF10677">
    <property type="entry name" value="DUF2490"/>
    <property type="match status" value="1"/>
</dbReference>
<feature type="signal peptide" evidence="1">
    <location>
        <begin position="1"/>
        <end position="23"/>
    </location>
</feature>
<name>A0AAJ5X4I8_9SPHN</name>
<feature type="chain" id="PRO_5042538940" evidence="1">
    <location>
        <begin position="24"/>
        <end position="215"/>
    </location>
</feature>
<dbReference type="Proteomes" id="UP001218362">
    <property type="component" value="Chromosome"/>
</dbReference>
<evidence type="ECO:0000313" key="2">
    <source>
        <dbReference type="EMBL" id="WEK47595.1"/>
    </source>
</evidence>
<evidence type="ECO:0000256" key="1">
    <source>
        <dbReference type="SAM" id="SignalP"/>
    </source>
</evidence>
<dbReference type="KEGG" id="acob:P0Y56_04690"/>
<dbReference type="InterPro" id="IPR019619">
    <property type="entry name" value="DUF2490"/>
</dbReference>
<accession>A0AAJ5X4I8</accession>
<proteinExistence type="predicted"/>
<dbReference type="EMBL" id="CP119316">
    <property type="protein sequence ID" value="WEK47595.1"/>
    <property type="molecule type" value="Genomic_DNA"/>
</dbReference>
<sequence>MLRTTAFAAGLIGWAACASPAGATEGDTQFWMTASAEAPLAGGVTLSADASQRFRSPAAGDDIQLYRAGIQVAAANWIALGGGIADVESDSADETRLFQSVTLKWGKLLSRSQLEERFFEGAARPQLRGRQRFTLTVPLDRNDRLQPYVELNYILRNQNPAVSGTVDHWRVKLDWRHKLTPHLELSASYMILLAPRPAAEDRLSHVPSLALLYAF</sequence>
<dbReference type="PROSITE" id="PS51257">
    <property type="entry name" value="PROKAR_LIPOPROTEIN"/>
    <property type="match status" value="1"/>
</dbReference>
<keyword evidence="1" id="KW-0732">Signal</keyword>